<proteinExistence type="predicted"/>
<evidence type="ECO:0000313" key="3">
    <source>
        <dbReference type="Proteomes" id="UP001432014"/>
    </source>
</evidence>
<reference evidence="2 3" key="1">
    <citation type="submission" date="2022-10" db="EMBL/GenBank/DDBJ databases">
        <title>The complete genomes of actinobacterial strains from the NBC collection.</title>
        <authorList>
            <person name="Joergensen T.S."/>
            <person name="Alvarez Arevalo M."/>
            <person name="Sterndorff E.B."/>
            <person name="Faurdal D."/>
            <person name="Vuksanovic O."/>
            <person name="Mourched A.-S."/>
            <person name="Charusanti P."/>
            <person name="Shaw S."/>
            <person name="Blin K."/>
            <person name="Weber T."/>
        </authorList>
    </citation>
    <scope>NUCLEOTIDE SEQUENCE [LARGE SCALE GENOMIC DNA]</scope>
    <source>
        <strain evidence="2 3">NBC_01247</strain>
    </source>
</reference>
<dbReference type="RefSeq" id="WP_329496700.1">
    <property type="nucleotide sequence ID" value="NZ_CP108460.1"/>
</dbReference>
<sequence>MTTSGSSRTRERATAQLLLLCAVLAGLFLMHGSPAAAGDCHRALGAMPGPPAAAASSGAAHQAAHRHPDTAGRAGVTAGRAGEVSAPAPSAPGPHARDTLCLATKTRDGAALPAPGPATGAPAVVLPAVPAAGFARSAGSPRAGPGGGRHILLQVCVART</sequence>
<accession>A0ABZ1WA38</accession>
<organism evidence="2 3">
    <name type="scientific">Kitasatospora herbaricolor</name>
    <dbReference type="NCBI Taxonomy" id="68217"/>
    <lineage>
        <taxon>Bacteria</taxon>
        <taxon>Bacillati</taxon>
        <taxon>Actinomycetota</taxon>
        <taxon>Actinomycetes</taxon>
        <taxon>Kitasatosporales</taxon>
        <taxon>Streptomycetaceae</taxon>
        <taxon>Kitasatospora</taxon>
    </lineage>
</organism>
<dbReference type="EMBL" id="CP108482">
    <property type="protein sequence ID" value="WUS57633.1"/>
    <property type="molecule type" value="Genomic_DNA"/>
</dbReference>
<protein>
    <recommendedName>
        <fullName evidence="4">Secreted protein</fullName>
    </recommendedName>
</protein>
<feature type="compositionally biased region" description="Low complexity" evidence="1">
    <location>
        <begin position="49"/>
        <end position="62"/>
    </location>
</feature>
<evidence type="ECO:0000313" key="2">
    <source>
        <dbReference type="EMBL" id="WUS57633.1"/>
    </source>
</evidence>
<name>A0ABZ1WA38_9ACTN</name>
<keyword evidence="3" id="KW-1185">Reference proteome</keyword>
<dbReference type="Proteomes" id="UP001432014">
    <property type="component" value="Chromosome"/>
</dbReference>
<evidence type="ECO:0008006" key="4">
    <source>
        <dbReference type="Google" id="ProtNLM"/>
    </source>
</evidence>
<feature type="region of interest" description="Disordered" evidence="1">
    <location>
        <begin position="49"/>
        <end position="98"/>
    </location>
</feature>
<feature type="compositionally biased region" description="Low complexity" evidence="1">
    <location>
        <begin position="71"/>
        <end position="88"/>
    </location>
</feature>
<evidence type="ECO:0000256" key="1">
    <source>
        <dbReference type="SAM" id="MobiDB-lite"/>
    </source>
</evidence>
<gene>
    <name evidence="2" type="ORF">OG469_20220</name>
</gene>